<dbReference type="SUPFAM" id="SSF54637">
    <property type="entry name" value="Thioesterase/thiol ester dehydrase-isomerase"/>
    <property type="match status" value="2"/>
</dbReference>
<comment type="similarity">
    <text evidence="1">Belongs to the enoyl-CoA hydratase/isomerase family.</text>
</comment>
<evidence type="ECO:0000259" key="2">
    <source>
        <dbReference type="Pfam" id="PF01575"/>
    </source>
</evidence>
<keyword evidence="4" id="KW-1185">Reference proteome</keyword>
<gene>
    <name evidence="3" type="ORF">FNH21_09205</name>
</gene>
<dbReference type="InterPro" id="IPR002539">
    <property type="entry name" value="MaoC-like_dom"/>
</dbReference>
<dbReference type="PANTHER" id="PTHR43841:SF3">
    <property type="entry name" value="(3R)-HYDROXYACYL-ACP DEHYDRATASE SUBUNIT HADB"/>
    <property type="match status" value="1"/>
</dbReference>
<dbReference type="GO" id="GO:0006633">
    <property type="term" value="P:fatty acid biosynthetic process"/>
    <property type="evidence" value="ECO:0007669"/>
    <property type="project" value="InterPro"/>
</dbReference>
<dbReference type="Gene3D" id="3.10.129.10">
    <property type="entry name" value="Hotdog Thioesterase"/>
    <property type="match status" value="1"/>
</dbReference>
<comment type="caution">
    <text evidence="3">The sequence shown here is derived from an EMBL/GenBank/DDBJ whole genome shotgun (WGS) entry which is preliminary data.</text>
</comment>
<protein>
    <recommendedName>
        <fullName evidence="2">MaoC-like domain-containing protein</fullName>
    </recommendedName>
</protein>
<dbReference type="Pfam" id="PF01575">
    <property type="entry name" value="MaoC_dehydratas"/>
    <property type="match status" value="1"/>
</dbReference>
<reference evidence="4" key="1">
    <citation type="submission" date="2019-07" db="EMBL/GenBank/DDBJ databases">
        <title>Arthrobacter KR32 sp. nov., isolated from mountain cheese made of cows milk.</title>
        <authorList>
            <person name="Flegler A."/>
        </authorList>
    </citation>
    <scope>NUCLEOTIDE SEQUENCE [LARGE SCALE GENOMIC DNA]</scope>
    <source>
        <strain evidence="4">KR32</strain>
    </source>
</reference>
<sequence>MQLEAVPALAGLYRRALLTTAARRVARKGAPSDLPAVRHRVGGVRVELPAITCFQHLLGSAARDQLPSAYLHTVAFPVAMSVLARPDFPLPLLGMVHLSNEVRQERQVGVSETLDVVAWSEALRPHPAGTQVDLMTEIAVDGERVWSGRSVYLARGIRAVGAPERSPVERPAFVPPVPTGLWRLDADLGRRYAAVSGDWNPLHLSGPSARLLGMKGAIAHGMYLAARMVDEAVPAPSGALSWRVDFATPVPLPGRVALSFASPTGEVAAAGSRVDVVGWDAKRRRPHFTGWVRAE</sequence>
<dbReference type="GO" id="GO:0005835">
    <property type="term" value="C:fatty acid synthase complex"/>
    <property type="evidence" value="ECO:0007669"/>
    <property type="project" value="InterPro"/>
</dbReference>
<dbReference type="Proteomes" id="UP000326464">
    <property type="component" value="Unassembled WGS sequence"/>
</dbReference>
<organism evidence="3 4">
    <name type="scientific">Arthrobacter bussei</name>
    <dbReference type="NCBI Taxonomy" id="2594179"/>
    <lineage>
        <taxon>Bacteria</taxon>
        <taxon>Bacillati</taxon>
        <taxon>Actinomycetota</taxon>
        <taxon>Actinomycetes</taxon>
        <taxon>Micrococcales</taxon>
        <taxon>Micrococcaceae</taxon>
        <taxon>Arthrobacter</taxon>
    </lineage>
</organism>
<evidence type="ECO:0000256" key="1">
    <source>
        <dbReference type="ARBA" id="ARBA00005254"/>
    </source>
</evidence>
<dbReference type="EMBL" id="VJXX01000002">
    <property type="protein sequence ID" value="MPY10890.1"/>
    <property type="molecule type" value="Genomic_DNA"/>
</dbReference>
<accession>A0A7X1NQ47</accession>
<dbReference type="InterPro" id="IPR029069">
    <property type="entry name" value="HotDog_dom_sf"/>
</dbReference>
<dbReference type="InterPro" id="IPR003965">
    <property type="entry name" value="Fatty_acid_synthase"/>
</dbReference>
<name>A0A7X1NQ47_9MICC</name>
<evidence type="ECO:0000313" key="3">
    <source>
        <dbReference type="EMBL" id="MPY10890.1"/>
    </source>
</evidence>
<evidence type="ECO:0000313" key="4">
    <source>
        <dbReference type="Proteomes" id="UP000326464"/>
    </source>
</evidence>
<dbReference type="AlphaFoldDB" id="A0A7X1NQ47"/>
<dbReference type="GO" id="GO:0004312">
    <property type="term" value="F:fatty acid synthase activity"/>
    <property type="evidence" value="ECO:0007669"/>
    <property type="project" value="InterPro"/>
</dbReference>
<dbReference type="PANTHER" id="PTHR43841">
    <property type="entry name" value="3-HYDROXYACYL-THIOESTER DEHYDRATASE HTDX-RELATED"/>
    <property type="match status" value="1"/>
</dbReference>
<feature type="domain" description="MaoC-like" evidence="2">
    <location>
        <begin position="189"/>
        <end position="259"/>
    </location>
</feature>
<proteinExistence type="inferred from homology"/>
<dbReference type="PRINTS" id="PR01483">
    <property type="entry name" value="FASYNTHASE"/>
</dbReference>